<evidence type="ECO:0000313" key="2">
    <source>
        <dbReference type="Proteomes" id="UP001596413"/>
    </source>
</evidence>
<dbReference type="RefSeq" id="WP_386417489.1">
    <property type="nucleotide sequence ID" value="NZ_JBHSZO010000038.1"/>
</dbReference>
<dbReference type="Proteomes" id="UP001596413">
    <property type="component" value="Unassembled WGS sequence"/>
</dbReference>
<reference evidence="2" key="1">
    <citation type="journal article" date="2019" name="Int. J. Syst. Evol. Microbiol.">
        <title>The Global Catalogue of Microorganisms (GCM) 10K type strain sequencing project: providing services to taxonomists for standard genome sequencing and annotation.</title>
        <authorList>
            <consortium name="The Broad Institute Genomics Platform"/>
            <consortium name="The Broad Institute Genome Sequencing Center for Infectious Disease"/>
            <person name="Wu L."/>
            <person name="Ma J."/>
        </authorList>
    </citation>
    <scope>NUCLEOTIDE SEQUENCE [LARGE SCALE GENOMIC DNA]</scope>
    <source>
        <strain evidence="2">CGMCC 1.13681</strain>
    </source>
</reference>
<keyword evidence="2" id="KW-1185">Reference proteome</keyword>
<name>A0ABW2GIV6_9ACTN</name>
<evidence type="ECO:0000313" key="1">
    <source>
        <dbReference type="EMBL" id="MFC7220663.1"/>
    </source>
</evidence>
<sequence>MAASVGPDGQVVTLWAALQDLERLRSVTTSPGFATFPDARSARPVAARVSTHFPKAGESTAIKELSLAHADVQPLPDGRVLVVGARCRWRPEGPDRNAIIYDADGTVRAEATLGDGIEHLLTTRSGQVWVGYFDEGIFGNYGWGGPGPAGIGSSGLVRFSSDLEPTYTFPSDGNEPSGFISDCYALNVDGEDAWTSYYTDFPIVRVRDEAVAGWRNPVRGAKALAVDGTRVALFGGYGEACARLVVGELESEDFQPECEYRVVLPDGKTLPPKTQVIGRGFDLHFLTGDDWYRLDLEQIPRLA</sequence>
<proteinExistence type="predicted"/>
<gene>
    <name evidence="1" type="ORF">ACFQLX_21240</name>
</gene>
<comment type="caution">
    <text evidence="1">The sequence shown here is derived from an EMBL/GenBank/DDBJ whole genome shotgun (WGS) entry which is preliminary data.</text>
</comment>
<protein>
    <submittedName>
        <fullName evidence="1">Uncharacterized protein</fullName>
    </submittedName>
</protein>
<organism evidence="1 2">
    <name type="scientific">Streptomyces polyrhachis</name>
    <dbReference type="NCBI Taxonomy" id="1282885"/>
    <lineage>
        <taxon>Bacteria</taxon>
        <taxon>Bacillati</taxon>
        <taxon>Actinomycetota</taxon>
        <taxon>Actinomycetes</taxon>
        <taxon>Kitasatosporales</taxon>
        <taxon>Streptomycetaceae</taxon>
        <taxon>Streptomyces</taxon>
    </lineage>
</organism>
<accession>A0ABW2GIV6</accession>
<dbReference type="EMBL" id="JBHSZO010000038">
    <property type="protein sequence ID" value="MFC7220663.1"/>
    <property type="molecule type" value="Genomic_DNA"/>
</dbReference>